<dbReference type="EMBL" id="GBXM01084094">
    <property type="protein sequence ID" value="JAH24483.1"/>
    <property type="molecule type" value="Transcribed_RNA"/>
</dbReference>
<organism evidence="1">
    <name type="scientific">Anguilla anguilla</name>
    <name type="common">European freshwater eel</name>
    <name type="synonym">Muraena anguilla</name>
    <dbReference type="NCBI Taxonomy" id="7936"/>
    <lineage>
        <taxon>Eukaryota</taxon>
        <taxon>Metazoa</taxon>
        <taxon>Chordata</taxon>
        <taxon>Craniata</taxon>
        <taxon>Vertebrata</taxon>
        <taxon>Euteleostomi</taxon>
        <taxon>Actinopterygii</taxon>
        <taxon>Neopterygii</taxon>
        <taxon>Teleostei</taxon>
        <taxon>Anguilliformes</taxon>
        <taxon>Anguillidae</taxon>
        <taxon>Anguilla</taxon>
    </lineage>
</organism>
<proteinExistence type="predicted"/>
<protein>
    <submittedName>
        <fullName evidence="1">Uncharacterized protein</fullName>
    </submittedName>
</protein>
<evidence type="ECO:0000313" key="1">
    <source>
        <dbReference type="EMBL" id="JAH24483.1"/>
    </source>
</evidence>
<reference evidence="1" key="1">
    <citation type="submission" date="2014-11" db="EMBL/GenBank/DDBJ databases">
        <authorList>
            <person name="Amaro Gonzalez C."/>
        </authorList>
    </citation>
    <scope>NUCLEOTIDE SEQUENCE</scope>
</reference>
<accession>A0A0E9R812</accession>
<reference evidence="1" key="2">
    <citation type="journal article" date="2015" name="Fish Shellfish Immunol.">
        <title>Early steps in the European eel (Anguilla anguilla)-Vibrio vulnificus interaction in the gills: Role of the RtxA13 toxin.</title>
        <authorList>
            <person name="Callol A."/>
            <person name="Pajuelo D."/>
            <person name="Ebbesson L."/>
            <person name="Teles M."/>
            <person name="MacKenzie S."/>
            <person name="Amaro C."/>
        </authorList>
    </citation>
    <scope>NUCLEOTIDE SEQUENCE</scope>
</reference>
<sequence length="28" mass="2866">MVTEQGCATPVLEGQCAGCSLFQPIIVA</sequence>
<name>A0A0E9R812_ANGAN</name>
<dbReference type="AlphaFoldDB" id="A0A0E9R812"/>